<keyword evidence="1" id="KW-0479">Metal-binding</keyword>
<accession>A0ABN6PVI2</accession>
<dbReference type="Proteomes" id="UP001057498">
    <property type="component" value="Chromosome"/>
</dbReference>
<dbReference type="InterPro" id="IPR017648">
    <property type="entry name" value="GarL"/>
</dbReference>
<evidence type="ECO:0000256" key="2">
    <source>
        <dbReference type="ARBA" id="ARBA00022842"/>
    </source>
</evidence>
<dbReference type="Gene3D" id="3.20.20.60">
    <property type="entry name" value="Phosphoenolpyruvate-binding domains"/>
    <property type="match status" value="1"/>
</dbReference>
<organism evidence="6 7">
    <name type="scientific">Sphaerotilus microaerophilus</name>
    <dbReference type="NCBI Taxonomy" id="2914710"/>
    <lineage>
        <taxon>Bacteria</taxon>
        <taxon>Pseudomonadati</taxon>
        <taxon>Pseudomonadota</taxon>
        <taxon>Betaproteobacteria</taxon>
        <taxon>Burkholderiales</taxon>
        <taxon>Sphaerotilaceae</taxon>
        <taxon>Sphaerotilus</taxon>
    </lineage>
</organism>
<evidence type="ECO:0000256" key="1">
    <source>
        <dbReference type="ARBA" id="ARBA00022723"/>
    </source>
</evidence>
<feature type="domain" description="HpcH/HpaI aldolase/citrate lyase" evidence="5">
    <location>
        <begin position="23"/>
        <end position="246"/>
    </location>
</feature>
<proteinExistence type="predicted"/>
<evidence type="ECO:0000259" key="5">
    <source>
        <dbReference type="Pfam" id="PF03328"/>
    </source>
</evidence>
<dbReference type="SUPFAM" id="SSF51621">
    <property type="entry name" value="Phosphoenolpyruvate/pyruvate domain"/>
    <property type="match status" value="1"/>
</dbReference>
<keyword evidence="7" id="KW-1185">Reference proteome</keyword>
<evidence type="ECO:0000256" key="3">
    <source>
        <dbReference type="ARBA" id="ARBA00023239"/>
    </source>
</evidence>
<name>A0ABN6PVI2_9BURK</name>
<keyword evidence="3" id="KW-0456">Lyase</keyword>
<keyword evidence="2" id="KW-0460">Magnesium</keyword>
<comment type="catalytic activity">
    <reaction evidence="4">
        <text>D-glyceraldehyde + pyruvate = 2-dehydro-3-deoxy-L-galactonate</text>
        <dbReference type="Rhea" id="RHEA:80055"/>
        <dbReference type="ChEBI" id="CHEBI:15361"/>
        <dbReference type="ChEBI" id="CHEBI:17378"/>
        <dbReference type="ChEBI" id="CHEBI:75545"/>
    </reaction>
</comment>
<gene>
    <name evidence="6" type="primary">garL</name>
    <name evidence="6" type="ORF">CATMQ487_42450</name>
</gene>
<dbReference type="NCBIfam" id="NF007849">
    <property type="entry name" value="PRK10558.1"/>
    <property type="match status" value="1"/>
</dbReference>
<dbReference type="InterPro" id="IPR040442">
    <property type="entry name" value="Pyrv_kinase-like_dom_sf"/>
</dbReference>
<protein>
    <submittedName>
        <fullName evidence="6">5-keto-4-deoxy-D-glucarate aldolase</fullName>
    </submittedName>
</protein>
<sequence>MSRPPYSPFPNTFRQALRAGRTQIGCWLSLGSPITTEVVGVAGFDWLLLDAEHAPNDVLTLIPQLMALKDSPSAPVVRPSWNDTVQIKRLLDAGCHNFLIPMVDSAEQARAAVAATRYPPQGVRGVSVSQRSNRYGAVPDYFQRVNDEICVIVQIETRAAVAAAAEIAAVEGVDCLFIGPSDLAAAYGHLGQPNHPEVQAAIAEVQAAARAAGKPTGILSPAEADARRYLAQGMTFVAVGSDLGVLRMQTQALADKFRDPGAGPIAAQY</sequence>
<dbReference type="InterPro" id="IPR015813">
    <property type="entry name" value="Pyrv/PenolPyrv_kinase-like_dom"/>
</dbReference>
<dbReference type="InterPro" id="IPR005000">
    <property type="entry name" value="Aldolase/citrate-lyase_domain"/>
</dbReference>
<dbReference type="NCBIfam" id="TIGR03239">
    <property type="entry name" value="GarL"/>
    <property type="match status" value="1"/>
</dbReference>
<dbReference type="PANTHER" id="PTHR30502:SF4">
    <property type="entry name" value="5-KETO-4-DEOXY-D-GLUCARATE ALDOLASE"/>
    <property type="match status" value="1"/>
</dbReference>
<reference evidence="6" key="1">
    <citation type="submission" date="2022-04" db="EMBL/GenBank/DDBJ databases">
        <title>Whole genome sequence of Sphaerotilus sp. FB-5.</title>
        <authorList>
            <person name="Takeda M."/>
            <person name="Narihara S."/>
            <person name="Akimoto M."/>
            <person name="Akimoto R."/>
            <person name="Nishiyashiki S."/>
            <person name="Murakami T."/>
        </authorList>
    </citation>
    <scope>NUCLEOTIDE SEQUENCE</scope>
    <source>
        <strain evidence="6">FB-5</strain>
    </source>
</reference>
<dbReference type="Pfam" id="PF03328">
    <property type="entry name" value="HpcH_HpaI"/>
    <property type="match status" value="1"/>
</dbReference>
<dbReference type="EMBL" id="AP025730">
    <property type="protein sequence ID" value="BDI07275.1"/>
    <property type="molecule type" value="Genomic_DNA"/>
</dbReference>
<evidence type="ECO:0000256" key="4">
    <source>
        <dbReference type="ARBA" id="ARBA00045074"/>
    </source>
</evidence>
<evidence type="ECO:0000313" key="7">
    <source>
        <dbReference type="Proteomes" id="UP001057498"/>
    </source>
</evidence>
<dbReference type="RefSeq" id="WP_251970484.1">
    <property type="nucleotide sequence ID" value="NZ_AP025730.1"/>
</dbReference>
<dbReference type="PANTHER" id="PTHR30502">
    <property type="entry name" value="2-KETO-3-DEOXY-L-RHAMNONATE ALDOLASE"/>
    <property type="match status" value="1"/>
</dbReference>
<dbReference type="InterPro" id="IPR050251">
    <property type="entry name" value="HpcH-HpaI_aldolase"/>
</dbReference>
<evidence type="ECO:0000313" key="6">
    <source>
        <dbReference type="EMBL" id="BDI07275.1"/>
    </source>
</evidence>